<organism evidence="2 3">
    <name type="scientific">Ensete ventricosum</name>
    <name type="common">Abyssinian banana</name>
    <name type="synonym">Musa ensete</name>
    <dbReference type="NCBI Taxonomy" id="4639"/>
    <lineage>
        <taxon>Eukaryota</taxon>
        <taxon>Viridiplantae</taxon>
        <taxon>Streptophyta</taxon>
        <taxon>Embryophyta</taxon>
        <taxon>Tracheophyta</taxon>
        <taxon>Spermatophyta</taxon>
        <taxon>Magnoliopsida</taxon>
        <taxon>Liliopsida</taxon>
        <taxon>Zingiberales</taxon>
        <taxon>Musaceae</taxon>
        <taxon>Ensete</taxon>
    </lineage>
</organism>
<evidence type="ECO:0000313" key="2">
    <source>
        <dbReference type="EMBL" id="RRT81262.1"/>
    </source>
</evidence>
<accession>A0A427AYB5</accession>
<dbReference type="EMBL" id="AMZH03000950">
    <property type="protein sequence ID" value="RRT81262.1"/>
    <property type="molecule type" value="Genomic_DNA"/>
</dbReference>
<protein>
    <submittedName>
        <fullName evidence="2">Uncharacterized protein</fullName>
    </submittedName>
</protein>
<feature type="region of interest" description="Disordered" evidence="1">
    <location>
        <begin position="55"/>
        <end position="89"/>
    </location>
</feature>
<name>A0A427AYB5_ENSVE</name>
<proteinExistence type="predicted"/>
<comment type="caution">
    <text evidence="2">The sequence shown here is derived from an EMBL/GenBank/DDBJ whole genome shotgun (WGS) entry which is preliminary data.</text>
</comment>
<evidence type="ECO:0000313" key="3">
    <source>
        <dbReference type="Proteomes" id="UP000287651"/>
    </source>
</evidence>
<dbReference type="Proteomes" id="UP000287651">
    <property type="component" value="Unassembled WGS sequence"/>
</dbReference>
<sequence>MATILPLAPSQFLVFPRRSSLRSPHPLLAKPPHESTLRCFSSSSSVTQATYSIVTEDEAAGEEESSAAAAAPPPVEGIHPPDGESLVAGTEDPQFRYPLILYSFPA</sequence>
<reference evidence="2 3" key="1">
    <citation type="journal article" date="2014" name="Agronomy (Basel)">
        <title>A Draft Genome Sequence for Ensete ventricosum, the Drought-Tolerant Tree Against Hunger.</title>
        <authorList>
            <person name="Harrison J."/>
            <person name="Moore K.A."/>
            <person name="Paszkiewicz K."/>
            <person name="Jones T."/>
            <person name="Grant M."/>
            <person name="Ambacheew D."/>
            <person name="Muzemil S."/>
            <person name="Studholme D.J."/>
        </authorList>
    </citation>
    <scope>NUCLEOTIDE SEQUENCE [LARGE SCALE GENOMIC DNA]</scope>
</reference>
<gene>
    <name evidence="2" type="ORF">B296_00004863</name>
</gene>
<dbReference type="AlphaFoldDB" id="A0A427AYB5"/>
<evidence type="ECO:0000256" key="1">
    <source>
        <dbReference type="SAM" id="MobiDB-lite"/>
    </source>
</evidence>
<feature type="compositionally biased region" description="Acidic residues" evidence="1">
    <location>
        <begin position="55"/>
        <end position="65"/>
    </location>
</feature>